<dbReference type="AlphaFoldDB" id="I8AJS5"/>
<sequence length="257" mass="29045">MKRITILCCTALLLTGGCTTKEPTAKEKQTPTKTTKKEAPEPEVKAIEYRDPPASAKTPAESIIHQMIVHFKNGEKKKPTKADIISEATIGRQSILTIHSPEGKNNYAFFYYEKKKKTNTWEISYIIRQRMGPRPKDMWDSNEEGLQLPMKTFDKLEADVNKDAHLWTLGDTKNNIVSIFTFKRSGAITDPAKEIVLKSKKQEAYLSVDTFNNPFLFYFDSGKVVMLSGNLSKEQLVHLADGLPSVHSSYFPRSPKS</sequence>
<accession>I8AJS5</accession>
<gene>
    <name evidence="2" type="ORF">A374_06971</name>
</gene>
<keyword evidence="3" id="KW-1185">Reference proteome</keyword>
<feature type="compositionally biased region" description="Basic and acidic residues" evidence="1">
    <location>
        <begin position="23"/>
        <end position="45"/>
    </location>
</feature>
<dbReference type="Proteomes" id="UP000004080">
    <property type="component" value="Unassembled WGS sequence"/>
</dbReference>
<reference evidence="2 3" key="1">
    <citation type="journal article" date="2012" name="J. Bacteriol.">
        <title>Genome of Bacillus macauensis ZFHKF-1, a Long-Chain-Forming Bacterium.</title>
        <authorList>
            <person name="Cai L."/>
            <person name="Zhang T."/>
        </authorList>
    </citation>
    <scope>NUCLEOTIDE SEQUENCE [LARGE SCALE GENOMIC DNA]</scope>
    <source>
        <strain evidence="2 3">ZFHKF-1</strain>
    </source>
</reference>
<comment type="caution">
    <text evidence="2">The sequence shown here is derived from an EMBL/GenBank/DDBJ whole genome shotgun (WGS) entry which is preliminary data.</text>
</comment>
<feature type="region of interest" description="Disordered" evidence="1">
    <location>
        <begin position="21"/>
        <end position="45"/>
    </location>
</feature>
<protein>
    <recommendedName>
        <fullName evidence="4">Lipoprotein</fullName>
    </recommendedName>
</protein>
<dbReference type="STRING" id="1196324.A374_06971"/>
<dbReference type="eggNOG" id="ENOG5033GS2">
    <property type="taxonomic scope" value="Bacteria"/>
</dbReference>
<dbReference type="PATRIC" id="fig|1196324.3.peg.1426"/>
<dbReference type="PROSITE" id="PS51257">
    <property type="entry name" value="PROKAR_LIPOPROTEIN"/>
    <property type="match status" value="1"/>
</dbReference>
<dbReference type="RefSeq" id="WP_007201491.1">
    <property type="nucleotide sequence ID" value="NZ_AKKV01000023.1"/>
</dbReference>
<organism evidence="2 3">
    <name type="scientific">Fictibacillus macauensis ZFHKF-1</name>
    <dbReference type="NCBI Taxonomy" id="1196324"/>
    <lineage>
        <taxon>Bacteria</taxon>
        <taxon>Bacillati</taxon>
        <taxon>Bacillota</taxon>
        <taxon>Bacilli</taxon>
        <taxon>Bacillales</taxon>
        <taxon>Fictibacillaceae</taxon>
        <taxon>Fictibacillus</taxon>
    </lineage>
</organism>
<name>I8AJS5_9BACL</name>
<evidence type="ECO:0008006" key="4">
    <source>
        <dbReference type="Google" id="ProtNLM"/>
    </source>
</evidence>
<evidence type="ECO:0000313" key="3">
    <source>
        <dbReference type="Proteomes" id="UP000004080"/>
    </source>
</evidence>
<evidence type="ECO:0000313" key="2">
    <source>
        <dbReference type="EMBL" id="EIT86042.1"/>
    </source>
</evidence>
<evidence type="ECO:0000256" key="1">
    <source>
        <dbReference type="SAM" id="MobiDB-lite"/>
    </source>
</evidence>
<proteinExistence type="predicted"/>
<dbReference type="EMBL" id="AKKV01000023">
    <property type="protein sequence ID" value="EIT86042.1"/>
    <property type="molecule type" value="Genomic_DNA"/>
</dbReference>
<dbReference type="OrthoDB" id="2352259at2"/>